<reference evidence="1 2" key="1">
    <citation type="submission" date="2011-12" db="EMBL/GenBank/DDBJ databases">
        <title>The complete genome of Niastella koreensis GR20-10.</title>
        <authorList>
            <consortium name="US DOE Joint Genome Institute (JGI-PGF)"/>
            <person name="Lucas S."/>
            <person name="Han J."/>
            <person name="Lapidus A."/>
            <person name="Bruce D."/>
            <person name="Goodwin L."/>
            <person name="Pitluck S."/>
            <person name="Peters L."/>
            <person name="Kyrpides N."/>
            <person name="Mavromatis K."/>
            <person name="Ivanova N."/>
            <person name="Mikhailova N."/>
            <person name="Davenport K."/>
            <person name="Saunders E."/>
            <person name="Detter J.C."/>
            <person name="Tapia R."/>
            <person name="Han C."/>
            <person name="Land M."/>
            <person name="Hauser L."/>
            <person name="Markowitz V."/>
            <person name="Cheng J.-F."/>
            <person name="Hugenholtz P."/>
            <person name="Woyke T."/>
            <person name="Wu D."/>
            <person name="Tindall B."/>
            <person name="Pomrenke H."/>
            <person name="Brambilla E."/>
            <person name="Klenk H.-P."/>
            <person name="Eisen J.A."/>
        </authorList>
    </citation>
    <scope>NUCLEOTIDE SEQUENCE [LARGE SCALE GENOMIC DNA]</scope>
    <source>
        <strain evidence="2">DSM 17620 / KACC 11465 / NBRC 106392 / GR20-10</strain>
    </source>
</reference>
<dbReference type="EMBL" id="CP003178">
    <property type="protein sequence ID" value="AEV99682.1"/>
    <property type="molecule type" value="Genomic_DNA"/>
</dbReference>
<organism evidence="1 2">
    <name type="scientific">Niastella koreensis (strain DSM 17620 / KACC 11465 / NBRC 106392 / GR20-10)</name>
    <dbReference type="NCBI Taxonomy" id="700598"/>
    <lineage>
        <taxon>Bacteria</taxon>
        <taxon>Pseudomonadati</taxon>
        <taxon>Bacteroidota</taxon>
        <taxon>Chitinophagia</taxon>
        <taxon>Chitinophagales</taxon>
        <taxon>Chitinophagaceae</taxon>
        <taxon>Niastella</taxon>
    </lineage>
</organism>
<dbReference type="KEGG" id="nko:Niako_3373"/>
<dbReference type="AlphaFoldDB" id="G8TJE7"/>
<gene>
    <name evidence="1" type="ordered locus">Niako_3373</name>
</gene>
<dbReference type="HOGENOM" id="CLU_3254685_0_0_10"/>
<accession>G8TJE7</accession>
<evidence type="ECO:0000313" key="2">
    <source>
        <dbReference type="Proteomes" id="UP000005438"/>
    </source>
</evidence>
<protein>
    <submittedName>
        <fullName evidence="1">Uncharacterized protein</fullName>
    </submittedName>
</protein>
<evidence type="ECO:0000313" key="1">
    <source>
        <dbReference type="EMBL" id="AEV99682.1"/>
    </source>
</evidence>
<sequence>MNPKSTFGKLSVLQPVYIALLEMATAAISRLVSVFALQSNAL</sequence>
<dbReference type="Proteomes" id="UP000005438">
    <property type="component" value="Chromosome"/>
</dbReference>
<proteinExistence type="predicted"/>
<name>G8TJE7_NIAKG</name>
<dbReference type="STRING" id="700598.Niako_3373"/>